<organism evidence="2 3">
    <name type="scientific">Oryzihumus leptocrescens</name>
    <dbReference type="NCBI Taxonomy" id="297536"/>
    <lineage>
        <taxon>Bacteria</taxon>
        <taxon>Bacillati</taxon>
        <taxon>Actinomycetota</taxon>
        <taxon>Actinomycetes</taxon>
        <taxon>Micrococcales</taxon>
        <taxon>Intrasporangiaceae</taxon>
        <taxon>Oryzihumus</taxon>
    </lineage>
</organism>
<dbReference type="EMBL" id="VFOQ01000003">
    <property type="protein sequence ID" value="TQL56341.1"/>
    <property type="molecule type" value="Genomic_DNA"/>
</dbReference>
<proteinExistence type="predicted"/>
<protein>
    <submittedName>
        <fullName evidence="2">Uncharacterized protein</fullName>
    </submittedName>
</protein>
<keyword evidence="3" id="KW-1185">Reference proteome</keyword>
<dbReference type="OrthoDB" id="4861979at2"/>
<accession>A0A542Z7M8</accession>
<name>A0A542Z7M8_9MICO</name>
<comment type="caution">
    <text evidence="2">The sequence shown here is derived from an EMBL/GenBank/DDBJ whole genome shotgun (WGS) entry which is preliminary data.</text>
</comment>
<evidence type="ECO:0000313" key="3">
    <source>
        <dbReference type="Proteomes" id="UP000319514"/>
    </source>
</evidence>
<reference evidence="2 3" key="1">
    <citation type="submission" date="2019-06" db="EMBL/GenBank/DDBJ databases">
        <title>Sequencing the genomes of 1000 actinobacteria strains.</title>
        <authorList>
            <person name="Klenk H.-P."/>
        </authorList>
    </citation>
    <scope>NUCLEOTIDE SEQUENCE [LARGE SCALE GENOMIC DNA]</scope>
    <source>
        <strain evidence="2 3">DSM 18082</strain>
    </source>
</reference>
<evidence type="ECO:0000313" key="2">
    <source>
        <dbReference type="EMBL" id="TQL56341.1"/>
    </source>
</evidence>
<keyword evidence="1" id="KW-0472">Membrane</keyword>
<keyword evidence="1" id="KW-1133">Transmembrane helix</keyword>
<dbReference type="RefSeq" id="WP_141790554.1">
    <property type="nucleotide sequence ID" value="NZ_BAAAKX010000008.1"/>
</dbReference>
<keyword evidence="1" id="KW-0812">Transmembrane</keyword>
<gene>
    <name evidence="2" type="ORF">FB474_3957</name>
</gene>
<feature type="transmembrane region" description="Helical" evidence="1">
    <location>
        <begin position="69"/>
        <end position="93"/>
    </location>
</feature>
<evidence type="ECO:0000256" key="1">
    <source>
        <dbReference type="SAM" id="Phobius"/>
    </source>
</evidence>
<dbReference type="AlphaFoldDB" id="A0A542Z7M8"/>
<dbReference type="Proteomes" id="UP000319514">
    <property type="component" value="Unassembled WGS sequence"/>
</dbReference>
<sequence>MILPRHPSGDQDDDPTGVRALLSALPEPEPMPEDLVRRISASLAAEQSARPRADVSVTPLLPTRRTRRFLLPVAAVAAGIAAVALAGTGILHLGSGSSTSSGSAASAGAQLAATDDPTRKAASGAGAAQHIQVSTTRYTAPGFATQAGHLAAVPAPGVAPLTGEAPAVGPIATPRGLADCLAGLGVGPVTSVTADIAFYDAQPAVVLVVLARGARTAYAVGRSCSATDPHVLHGATPLP</sequence>